<sequence length="180" mass="19732">MKILSKGNLSKIADSAFFKDSELAVGWPDGNKTAVYYAAQKTGKNMKNGKSIPAGKPVSLAMVARTLNYGREAGCTVSGHRYPAIPPRPFMDLASANFAKKADAILRRLLHRYISGQMTARQVFESLGQKGVDEIKDSMRNGQWVALSPYTIANRRHGGDKPLIDTSTLVNSVSFEIRNK</sequence>
<reference evidence="1 2" key="1">
    <citation type="submission" date="2017-11" db="EMBL/GenBank/DDBJ databases">
        <title>Animal gut microbial communities from fecal samples from Wisconsin, USA.</title>
        <authorList>
            <person name="Neumann A."/>
        </authorList>
    </citation>
    <scope>NUCLEOTIDE SEQUENCE [LARGE SCALE GENOMIC DNA]</scope>
    <source>
        <strain evidence="1 2">UWS3</strain>
    </source>
</reference>
<dbReference type="RefSeq" id="WP_100426263.1">
    <property type="nucleotide sequence ID" value="NZ_PGEX01000001.1"/>
</dbReference>
<dbReference type="AlphaFoldDB" id="A0A2M9A9W7"/>
<evidence type="ECO:0000313" key="1">
    <source>
        <dbReference type="EMBL" id="PJJ42407.1"/>
    </source>
</evidence>
<protein>
    <submittedName>
        <fullName evidence="1">Uncharacterized protein</fullName>
    </submittedName>
</protein>
<dbReference type="Proteomes" id="UP000231134">
    <property type="component" value="Unassembled WGS sequence"/>
</dbReference>
<name>A0A2M9A9W7_9BACT</name>
<dbReference type="OrthoDB" id="9793662at2"/>
<gene>
    <name evidence="1" type="ORF">BGX16_2433</name>
</gene>
<proteinExistence type="predicted"/>
<organism evidence="1 2">
    <name type="scientific">Hallerella succinigenes</name>
    <dbReference type="NCBI Taxonomy" id="1896222"/>
    <lineage>
        <taxon>Bacteria</taxon>
        <taxon>Pseudomonadati</taxon>
        <taxon>Fibrobacterota</taxon>
        <taxon>Fibrobacteria</taxon>
        <taxon>Fibrobacterales</taxon>
        <taxon>Fibrobacteraceae</taxon>
        <taxon>Hallerella</taxon>
    </lineage>
</organism>
<dbReference type="EMBL" id="PGEX01000001">
    <property type="protein sequence ID" value="PJJ42407.1"/>
    <property type="molecule type" value="Genomic_DNA"/>
</dbReference>
<comment type="caution">
    <text evidence="1">The sequence shown here is derived from an EMBL/GenBank/DDBJ whole genome shotgun (WGS) entry which is preliminary data.</text>
</comment>
<accession>A0A2M9A9W7</accession>
<evidence type="ECO:0000313" key="2">
    <source>
        <dbReference type="Proteomes" id="UP000231134"/>
    </source>
</evidence>
<keyword evidence="2" id="KW-1185">Reference proteome</keyword>